<accession>A0A8J3SCI8</accession>
<proteinExistence type="predicted"/>
<feature type="region of interest" description="Disordered" evidence="1">
    <location>
        <begin position="57"/>
        <end position="76"/>
    </location>
</feature>
<dbReference type="RefSeq" id="WP_189244121.1">
    <property type="nucleotide sequence ID" value="NZ_BMQP01000082.1"/>
</dbReference>
<name>A0A8J3SCI8_PLARO</name>
<gene>
    <name evidence="2" type="ORF">Pro02_77270</name>
</gene>
<feature type="compositionally biased region" description="Pro residues" evidence="1">
    <location>
        <begin position="59"/>
        <end position="73"/>
    </location>
</feature>
<comment type="caution">
    <text evidence="2">The sequence shown here is derived from an EMBL/GenBank/DDBJ whole genome shotgun (WGS) entry which is preliminary data.</text>
</comment>
<organism evidence="2 3">
    <name type="scientific">Planobispora rosea</name>
    <dbReference type="NCBI Taxonomy" id="35762"/>
    <lineage>
        <taxon>Bacteria</taxon>
        <taxon>Bacillati</taxon>
        <taxon>Actinomycetota</taxon>
        <taxon>Actinomycetes</taxon>
        <taxon>Streptosporangiales</taxon>
        <taxon>Streptosporangiaceae</taxon>
        <taxon>Planobispora</taxon>
    </lineage>
</organism>
<dbReference type="EMBL" id="BOOI01000130">
    <property type="protein sequence ID" value="GIH89319.1"/>
    <property type="molecule type" value="Genomic_DNA"/>
</dbReference>
<sequence>MRTTIVYPNLTGALVIWTNTRFGPSEGRWECEGCGATENYARPWEANDHSAWCRALAPDPDPAPEPPPAPAPVQDPGWFTALIHRIRATNNTKEISA</sequence>
<evidence type="ECO:0000313" key="3">
    <source>
        <dbReference type="Proteomes" id="UP000655044"/>
    </source>
</evidence>
<dbReference type="Proteomes" id="UP000655044">
    <property type="component" value="Unassembled WGS sequence"/>
</dbReference>
<dbReference type="AlphaFoldDB" id="A0A8J3SCI8"/>
<evidence type="ECO:0000313" key="2">
    <source>
        <dbReference type="EMBL" id="GIH89319.1"/>
    </source>
</evidence>
<reference evidence="2" key="1">
    <citation type="submission" date="2021-01" db="EMBL/GenBank/DDBJ databases">
        <title>Whole genome shotgun sequence of Planobispora rosea NBRC 15558.</title>
        <authorList>
            <person name="Komaki H."/>
            <person name="Tamura T."/>
        </authorList>
    </citation>
    <scope>NUCLEOTIDE SEQUENCE</scope>
    <source>
        <strain evidence="2">NBRC 15558</strain>
    </source>
</reference>
<protein>
    <submittedName>
        <fullName evidence="2">Uncharacterized protein</fullName>
    </submittedName>
</protein>
<evidence type="ECO:0000256" key="1">
    <source>
        <dbReference type="SAM" id="MobiDB-lite"/>
    </source>
</evidence>
<keyword evidence="3" id="KW-1185">Reference proteome</keyword>